<evidence type="ECO:0000256" key="12">
    <source>
        <dbReference type="RuleBase" id="RU003661"/>
    </source>
</evidence>
<dbReference type="Pfam" id="PF00895">
    <property type="entry name" value="ATP-synt_8"/>
    <property type="match status" value="1"/>
</dbReference>
<keyword evidence="10 12" id="KW-0496">Mitochondrion</keyword>
<dbReference type="AlphaFoldDB" id="A0A0A0RW56"/>
<evidence type="ECO:0000256" key="8">
    <source>
        <dbReference type="ARBA" id="ARBA00022989"/>
    </source>
</evidence>
<dbReference type="GO" id="GO:0015986">
    <property type="term" value="P:proton motive force-driven ATP synthesis"/>
    <property type="evidence" value="ECO:0007669"/>
    <property type="project" value="InterPro"/>
</dbReference>
<organism evidence="14">
    <name type="scientific">Leptocorisa sp. MT-2014</name>
    <dbReference type="NCBI Taxonomy" id="1560016"/>
    <lineage>
        <taxon>Eukaryota</taxon>
        <taxon>Metazoa</taxon>
        <taxon>Ecdysozoa</taxon>
        <taxon>Arthropoda</taxon>
        <taxon>Hexapoda</taxon>
        <taxon>Insecta</taxon>
        <taxon>Pterygota</taxon>
        <taxon>Neoptera</taxon>
        <taxon>Paraneoptera</taxon>
        <taxon>Hemiptera</taxon>
        <taxon>Heteroptera</taxon>
        <taxon>Panheteroptera</taxon>
        <taxon>Pentatomomorpha</taxon>
        <taxon>Coreoidea</taxon>
        <taxon>Alydidae</taxon>
        <taxon>Leptocorisa</taxon>
    </lineage>
</organism>
<keyword evidence="8 13" id="KW-1133">Transmembrane helix</keyword>
<evidence type="ECO:0000313" key="14">
    <source>
        <dbReference type="EMBL" id="AIW06117.1"/>
    </source>
</evidence>
<keyword evidence="6 12" id="KW-0812">Transmembrane</keyword>
<comment type="similarity">
    <text evidence="2 12">Belongs to the ATPase protein 8 family.</text>
</comment>
<comment type="subcellular location">
    <subcellularLocation>
        <location evidence="1 12">Mitochondrion membrane</location>
        <topology evidence="1 12">Single-pass membrane protein</topology>
    </subcellularLocation>
</comment>
<reference evidence="14" key="1">
    <citation type="journal article" date="2014" name="Nucleic Acids Res.">
        <title>Multiplex sequencing of pooled mitochondrial genomes-a crucial step toward biodiversity analysis using mito-metagenomics.</title>
        <authorList>
            <person name="Tang M."/>
            <person name="Tan M."/>
            <person name="Meng G."/>
            <person name="Yang S."/>
            <person name="Su X."/>
            <person name="Liu S."/>
            <person name="Song W."/>
            <person name="Li Y."/>
            <person name="Wu Q."/>
            <person name="Zhang A."/>
            <person name="Zhou X."/>
        </authorList>
    </citation>
    <scope>NUCLEOTIDE SEQUENCE</scope>
    <source>
        <strain evidence="14">CL26</strain>
    </source>
</reference>
<protein>
    <recommendedName>
        <fullName evidence="12">ATP synthase complex subunit 8</fullName>
    </recommendedName>
</protein>
<evidence type="ECO:0000256" key="4">
    <source>
        <dbReference type="ARBA" id="ARBA00022448"/>
    </source>
</evidence>
<gene>
    <name evidence="14" type="primary">ATP8</name>
</gene>
<evidence type="ECO:0000256" key="7">
    <source>
        <dbReference type="ARBA" id="ARBA00022781"/>
    </source>
</evidence>
<dbReference type="GO" id="GO:0045259">
    <property type="term" value="C:proton-transporting ATP synthase complex"/>
    <property type="evidence" value="ECO:0007669"/>
    <property type="project" value="UniProtKB-KW"/>
</dbReference>
<dbReference type="GO" id="GO:0031966">
    <property type="term" value="C:mitochondrial membrane"/>
    <property type="evidence" value="ECO:0007669"/>
    <property type="project" value="UniProtKB-SubCell"/>
</dbReference>
<keyword evidence="11 13" id="KW-0472">Membrane</keyword>
<name>A0A0A0RW56_9HEMI</name>
<evidence type="ECO:0000256" key="1">
    <source>
        <dbReference type="ARBA" id="ARBA00004304"/>
    </source>
</evidence>
<feature type="transmembrane region" description="Helical" evidence="13">
    <location>
        <begin position="6"/>
        <end position="29"/>
    </location>
</feature>
<evidence type="ECO:0000256" key="5">
    <source>
        <dbReference type="ARBA" id="ARBA00022547"/>
    </source>
</evidence>
<sequence>MPQMAPIWWELMFIIFLMSLMLMIMIMYFNKMMKIKSLKKQYKMIKQNNWKW</sequence>
<keyword evidence="9 12" id="KW-0406">Ion transport</keyword>
<evidence type="ECO:0000256" key="13">
    <source>
        <dbReference type="SAM" id="Phobius"/>
    </source>
</evidence>
<evidence type="ECO:0000256" key="9">
    <source>
        <dbReference type="ARBA" id="ARBA00023065"/>
    </source>
</evidence>
<keyword evidence="5 12" id="KW-0138">CF(0)</keyword>
<evidence type="ECO:0000256" key="10">
    <source>
        <dbReference type="ARBA" id="ARBA00023128"/>
    </source>
</evidence>
<accession>A0A0A0RW56</accession>
<evidence type="ECO:0000256" key="3">
    <source>
        <dbReference type="ARBA" id="ARBA00011291"/>
    </source>
</evidence>
<dbReference type="InterPro" id="IPR001421">
    <property type="entry name" value="ATP8_metazoa"/>
</dbReference>
<evidence type="ECO:0000256" key="11">
    <source>
        <dbReference type="ARBA" id="ARBA00023136"/>
    </source>
</evidence>
<evidence type="ECO:0000256" key="6">
    <source>
        <dbReference type="ARBA" id="ARBA00022692"/>
    </source>
</evidence>
<comment type="subunit">
    <text evidence="3">F-type ATPases have 2 components, CF(1) - the catalytic core - and CF(0) - the membrane proton channel.</text>
</comment>
<dbReference type="EMBL" id="KM244663">
    <property type="protein sequence ID" value="AIW06117.1"/>
    <property type="molecule type" value="Genomic_DNA"/>
</dbReference>
<proteinExistence type="inferred from homology"/>
<keyword evidence="4 12" id="KW-0813">Transport</keyword>
<dbReference type="GO" id="GO:0015078">
    <property type="term" value="F:proton transmembrane transporter activity"/>
    <property type="evidence" value="ECO:0007669"/>
    <property type="project" value="InterPro"/>
</dbReference>
<geneLocation type="mitochondrion" evidence="14"/>
<evidence type="ECO:0000256" key="2">
    <source>
        <dbReference type="ARBA" id="ARBA00008892"/>
    </source>
</evidence>
<keyword evidence="7 12" id="KW-0375">Hydrogen ion transport</keyword>